<feature type="region of interest" description="Disordered" evidence="4">
    <location>
        <begin position="205"/>
        <end position="236"/>
    </location>
</feature>
<feature type="compositionally biased region" description="Basic residues" evidence="4">
    <location>
        <begin position="222"/>
        <end position="236"/>
    </location>
</feature>
<dbReference type="GO" id="GO:0005615">
    <property type="term" value="C:extracellular space"/>
    <property type="evidence" value="ECO:0007669"/>
    <property type="project" value="UniProtKB-KW"/>
</dbReference>
<evidence type="ECO:0000313" key="7">
    <source>
        <dbReference type="Proteomes" id="UP000007646"/>
    </source>
</evidence>
<proteinExistence type="predicted"/>
<dbReference type="GO" id="GO:0046888">
    <property type="term" value="P:negative regulation of hormone secretion"/>
    <property type="evidence" value="ECO:0007669"/>
    <property type="project" value="Ensembl"/>
</dbReference>
<dbReference type="GO" id="GO:0006955">
    <property type="term" value="P:immune response"/>
    <property type="evidence" value="ECO:0007669"/>
    <property type="project" value="InterPro"/>
</dbReference>
<feature type="signal peptide" evidence="5">
    <location>
        <begin position="1"/>
        <end position="29"/>
    </location>
</feature>
<evidence type="ECO:0000256" key="3">
    <source>
        <dbReference type="ARBA" id="ARBA00022525"/>
    </source>
</evidence>
<dbReference type="GO" id="GO:0008284">
    <property type="term" value="P:positive regulation of cell population proliferation"/>
    <property type="evidence" value="ECO:0007669"/>
    <property type="project" value="Ensembl"/>
</dbReference>
<dbReference type="GO" id="GO:0043410">
    <property type="term" value="P:positive regulation of MAPK cascade"/>
    <property type="evidence" value="ECO:0007669"/>
    <property type="project" value="Ensembl"/>
</dbReference>
<dbReference type="OMA" id="FMHSVGQ"/>
<comment type="subcellular location">
    <subcellularLocation>
        <location evidence="1">Secreted</location>
    </subcellularLocation>
</comment>
<accession>G3U747</accession>
<dbReference type="FunCoup" id="G3U747">
    <property type="interactions" value="43"/>
</dbReference>
<feature type="chain" id="PRO_5003456248" evidence="5">
    <location>
        <begin position="30"/>
        <end position="236"/>
    </location>
</feature>
<reference evidence="6" key="3">
    <citation type="submission" date="2025-09" db="UniProtKB">
        <authorList>
            <consortium name="Ensembl"/>
        </authorList>
    </citation>
    <scope>IDENTIFICATION</scope>
    <source>
        <strain evidence="6">Isolate ISIS603380</strain>
    </source>
</reference>
<dbReference type="InParanoid" id="G3U747"/>
<keyword evidence="3" id="KW-0964">Secreted</keyword>
<dbReference type="InterPro" id="IPR009079">
    <property type="entry name" value="4_helix_cytokine-like_core"/>
</dbReference>
<dbReference type="InterPro" id="IPR001581">
    <property type="entry name" value="Leukemia_IF/oncostatin"/>
</dbReference>
<dbReference type="STRING" id="9785.ENSLAFP00000023655"/>
<dbReference type="GO" id="GO:0008083">
    <property type="term" value="F:growth factor activity"/>
    <property type="evidence" value="ECO:0007669"/>
    <property type="project" value="Ensembl"/>
</dbReference>
<evidence type="ECO:0000256" key="4">
    <source>
        <dbReference type="SAM" id="MobiDB-lite"/>
    </source>
</evidence>
<evidence type="ECO:0000256" key="1">
    <source>
        <dbReference type="ARBA" id="ARBA00004613"/>
    </source>
</evidence>
<dbReference type="SMART" id="SM00080">
    <property type="entry name" value="LIF_OSM"/>
    <property type="match status" value="1"/>
</dbReference>
<dbReference type="GO" id="GO:0038165">
    <property type="term" value="P:oncostatin-M-mediated signaling pathway"/>
    <property type="evidence" value="ECO:0007669"/>
    <property type="project" value="Ensembl"/>
</dbReference>
<organism evidence="6 7">
    <name type="scientific">Loxodonta africana</name>
    <name type="common">African elephant</name>
    <dbReference type="NCBI Taxonomy" id="9785"/>
    <lineage>
        <taxon>Eukaryota</taxon>
        <taxon>Metazoa</taxon>
        <taxon>Chordata</taxon>
        <taxon>Craniata</taxon>
        <taxon>Vertebrata</taxon>
        <taxon>Euteleostomi</taxon>
        <taxon>Mammalia</taxon>
        <taxon>Eutheria</taxon>
        <taxon>Afrotheria</taxon>
        <taxon>Proboscidea</taxon>
        <taxon>Elephantidae</taxon>
        <taxon>Loxodonta</taxon>
    </lineage>
</organism>
<dbReference type="Pfam" id="PF01291">
    <property type="entry name" value="LIF_OSM"/>
    <property type="match status" value="1"/>
</dbReference>
<dbReference type="GO" id="GO:0005125">
    <property type="term" value="F:cytokine activity"/>
    <property type="evidence" value="ECO:0007669"/>
    <property type="project" value="UniProtKB-KW"/>
</dbReference>
<dbReference type="AlphaFoldDB" id="G3U747"/>
<keyword evidence="7" id="KW-1185">Reference proteome</keyword>
<dbReference type="GeneTree" id="ENSGT00390000004850"/>
<keyword evidence="5" id="KW-0732">Signal</keyword>
<dbReference type="HOGENOM" id="CLU_102028_0_0_1"/>
<dbReference type="GO" id="GO:0051897">
    <property type="term" value="P:positive regulation of phosphatidylinositol 3-kinase/protein kinase B signal transduction"/>
    <property type="evidence" value="ECO:0007669"/>
    <property type="project" value="Ensembl"/>
</dbReference>
<protein>
    <submittedName>
        <fullName evidence="6">Oncostatin M</fullName>
    </submittedName>
</protein>
<gene>
    <name evidence="6" type="primary">OSM</name>
</gene>
<dbReference type="GO" id="GO:0005147">
    <property type="term" value="F:oncostatin-M receptor binding"/>
    <property type="evidence" value="ECO:0007669"/>
    <property type="project" value="Ensembl"/>
</dbReference>
<dbReference type="PANTHER" id="PTHR14261">
    <property type="entry name" value="ONCOSTATIN M"/>
    <property type="match status" value="1"/>
</dbReference>
<evidence type="ECO:0000313" key="6">
    <source>
        <dbReference type="Ensembl" id="ENSLAFP00000023655.1"/>
    </source>
</evidence>
<dbReference type="Ensembl" id="ENSLAFT00000032887.1">
    <property type="protein sequence ID" value="ENSLAFP00000023655.1"/>
    <property type="gene ID" value="ENSLAFG00000030790.1"/>
</dbReference>
<dbReference type="PANTHER" id="PTHR14261:SF0">
    <property type="entry name" value="ONCOSTATIN-M"/>
    <property type="match status" value="1"/>
</dbReference>
<sequence>MQVQLTWKTLLGLVLGLLLLSMMAMGGCSREYQTLLLQMQQQAKIMQNTSMLLDPYIRIQGLDKLDYKEHCKESPGTFPSKDTLQGLSRKGFLQTLNATLGLVLHRLAAFQKKVPHITKDKDQDWKQVSQAEGYIRGVRNNIFCLTPLLNNSSEMVTPTWAGPRTLPPPSLSADAFNHKLDGCKFLQGYHRFMHSVEQVLSEWAEGPSRSRRHSPHWASQGRAHRMRPSRRAKRPV</sequence>
<keyword evidence="2" id="KW-0202">Cytokine</keyword>
<reference evidence="6" key="2">
    <citation type="submission" date="2025-08" db="UniProtKB">
        <authorList>
            <consortium name="Ensembl"/>
        </authorList>
    </citation>
    <scope>IDENTIFICATION</scope>
    <source>
        <strain evidence="6">Isolate ISIS603380</strain>
    </source>
</reference>
<dbReference type="Proteomes" id="UP000007646">
    <property type="component" value="Unassembled WGS sequence"/>
</dbReference>
<evidence type="ECO:0000256" key="2">
    <source>
        <dbReference type="ARBA" id="ARBA00022514"/>
    </source>
</evidence>
<dbReference type="GO" id="GO:0050729">
    <property type="term" value="P:positive regulation of inflammatory response"/>
    <property type="evidence" value="ECO:0007669"/>
    <property type="project" value="Ensembl"/>
</dbReference>
<name>G3U747_LOXAF</name>
<dbReference type="eggNOG" id="ENOG502RVJA">
    <property type="taxonomic scope" value="Eukaryota"/>
</dbReference>
<dbReference type="InterPro" id="IPR039578">
    <property type="entry name" value="OSM"/>
</dbReference>
<reference evidence="6 7" key="1">
    <citation type="submission" date="2009-06" db="EMBL/GenBank/DDBJ databases">
        <title>The Genome Sequence of Loxodonta africana (African elephant).</title>
        <authorList>
            <person name="Di Palma F."/>
            <person name="Heiman D."/>
            <person name="Young S."/>
            <person name="Johnson J."/>
            <person name="Lander E.S."/>
            <person name="Lindblad-Toh K."/>
        </authorList>
    </citation>
    <scope>NUCLEOTIDE SEQUENCE [LARGE SCALE GENOMIC DNA]</scope>
    <source>
        <strain evidence="6 7">Isolate ISIS603380</strain>
    </source>
</reference>
<evidence type="ECO:0000256" key="5">
    <source>
        <dbReference type="SAM" id="SignalP"/>
    </source>
</evidence>
<dbReference type="Gene3D" id="1.20.1250.10">
    <property type="match status" value="1"/>
</dbReference>
<dbReference type="GO" id="GO:0045944">
    <property type="term" value="P:positive regulation of transcription by RNA polymerase II"/>
    <property type="evidence" value="ECO:0007669"/>
    <property type="project" value="Ensembl"/>
</dbReference>
<dbReference type="GO" id="GO:0032740">
    <property type="term" value="P:positive regulation of interleukin-17 production"/>
    <property type="evidence" value="ECO:0007669"/>
    <property type="project" value="Ensembl"/>
</dbReference>
<dbReference type="SUPFAM" id="SSF47266">
    <property type="entry name" value="4-helical cytokines"/>
    <property type="match status" value="1"/>
</dbReference>